<evidence type="ECO:0000256" key="3">
    <source>
        <dbReference type="ARBA" id="ARBA00022692"/>
    </source>
</evidence>
<feature type="non-terminal residue" evidence="13">
    <location>
        <position position="1"/>
    </location>
</feature>
<protein>
    <recommendedName>
        <fullName evidence="12">Ionotropic glutamate receptor C-terminal domain-containing protein</fullName>
    </recommendedName>
</protein>
<dbReference type="Gene3D" id="3.40.190.10">
    <property type="entry name" value="Periplasmic binding protein-like II"/>
    <property type="match status" value="2"/>
</dbReference>
<keyword evidence="7" id="KW-0675">Receptor</keyword>
<keyword evidence="5" id="KW-0406">Ion transport</keyword>
<evidence type="ECO:0000259" key="12">
    <source>
        <dbReference type="SMART" id="SM00079"/>
    </source>
</evidence>
<dbReference type="GO" id="GO:0038023">
    <property type="term" value="F:signaling receptor activity"/>
    <property type="evidence" value="ECO:0000318"/>
    <property type="project" value="GO_Central"/>
</dbReference>
<dbReference type="SMART" id="SM00079">
    <property type="entry name" value="PBPe"/>
    <property type="match status" value="1"/>
</dbReference>
<keyword evidence="10" id="KW-0407">Ion channel</keyword>
<keyword evidence="2" id="KW-0813">Transport</keyword>
<dbReference type="CDD" id="cd13686">
    <property type="entry name" value="GluR_Plant"/>
    <property type="match status" value="1"/>
</dbReference>
<evidence type="ECO:0000256" key="8">
    <source>
        <dbReference type="ARBA" id="ARBA00023180"/>
    </source>
</evidence>
<dbReference type="InterPro" id="IPR001828">
    <property type="entry name" value="ANF_lig-bd_rcpt"/>
</dbReference>
<keyword evidence="6 11" id="KW-0472">Membrane</keyword>
<feature type="domain" description="Ionotropic glutamate receptor C-terminal" evidence="12">
    <location>
        <begin position="259"/>
        <end position="607"/>
    </location>
</feature>
<evidence type="ECO:0000256" key="7">
    <source>
        <dbReference type="ARBA" id="ARBA00023170"/>
    </source>
</evidence>
<reference evidence="13 14" key="1">
    <citation type="journal article" date="2013" name="Proc. Natl. Acad. Sci. U.S.A.">
        <title>Fine-scale variation in meiotic recombination in Mimulus inferred from population shotgun sequencing.</title>
        <authorList>
            <person name="Hellsten U."/>
            <person name="Wright K.M."/>
            <person name="Jenkins J."/>
            <person name="Shu S."/>
            <person name="Yuan Y."/>
            <person name="Wessler S.R."/>
            <person name="Schmutz J."/>
            <person name="Willis J.H."/>
            <person name="Rokhsar D.S."/>
        </authorList>
    </citation>
    <scope>NUCLEOTIDE SEQUENCE [LARGE SCALE GENOMIC DNA]</scope>
    <source>
        <strain evidence="14">cv. DUN x IM62</strain>
    </source>
</reference>
<keyword evidence="8" id="KW-0325">Glycoprotein</keyword>
<evidence type="ECO:0000256" key="6">
    <source>
        <dbReference type="ARBA" id="ARBA00023136"/>
    </source>
</evidence>
<name>A0A022Q0B3_ERYGU</name>
<dbReference type="InterPro" id="IPR028082">
    <property type="entry name" value="Peripla_BP_I"/>
</dbReference>
<proteinExistence type="predicted"/>
<accession>A0A022Q0B3</accession>
<evidence type="ECO:0000256" key="11">
    <source>
        <dbReference type="SAM" id="Phobius"/>
    </source>
</evidence>
<keyword evidence="14" id="KW-1185">Reference proteome</keyword>
<evidence type="ECO:0000313" key="14">
    <source>
        <dbReference type="Proteomes" id="UP000030748"/>
    </source>
</evidence>
<sequence>INDAAQVNAVAAIVKYFRWYQVVFVYEDSDYGNGIIPYLSNAFQQVNARVSYRSVIPVSASDDFILQEMYKMKTMQTRVFVVHASRPVASRIFLKAKEAEMKKFADDNPGITPQEDINLYGLWAYDTLWALAMAAEKTGFKEPTSLPNTTSLNSTDMFITGTSQTGSKLLAAMLETKFEGLAGNFNLVNGQLESSSFHMLNVNGNSLKEVGIWKPLLQISSQRNTNLTGFVGEKLENIIWPGGSRNVPKGWEVPVSGKKLRVGVPVDIGFAEYVNVQRDPQTNATTITGYYIDLFDSVMAALPYSVRYEYAPFEKSDGSIAGSYDDLTYQVFNGEYDAAVGDITITGTRSQYVDFTLQIEEGGVTRTQRIEYENPNDLLFFFKPLKLDLWLTALAMLILTGVALWILEHRHNEDFRGSHHAGLIFYVPFTSLVFAYREKIVTNLARVVIVVWIFVVLILNSTYTASLSARLTAIKLLKVDTDVTTLIRNGDYVGCREGTYIIEFLKRLGFDESKIRTYKLPEDFDIALSKGSGNGGITAFFARTPYMELFLTRYCNKYMKVGTPYYTEGFAFAFPKGSPLVADVSRAIIKLTDNHKIAEIKERWIKQSACSEDDLPNSSSANIGLRSFTILFSATGIVTGFCLVYYMGSFFYSNKAKVKKIWNDEPKKTVWSKIGAICTFFGSPDPKYIRPDKEMTWSKFRAVCKFFYETDAKSFPRRGEDAVQVVRKNAPLRRLNSM</sequence>
<keyword evidence="3 11" id="KW-0812">Transmembrane</keyword>
<dbReference type="GO" id="GO:0005886">
    <property type="term" value="C:plasma membrane"/>
    <property type="evidence" value="ECO:0000318"/>
    <property type="project" value="GO_Central"/>
</dbReference>
<dbReference type="Proteomes" id="UP000030748">
    <property type="component" value="Unassembled WGS sequence"/>
</dbReference>
<keyword evidence="9" id="KW-1071">Ligand-gated ion channel</keyword>
<feature type="transmembrane region" description="Helical" evidence="11">
    <location>
        <begin position="628"/>
        <end position="652"/>
    </location>
</feature>
<evidence type="ECO:0000256" key="2">
    <source>
        <dbReference type="ARBA" id="ARBA00022448"/>
    </source>
</evidence>
<dbReference type="Pfam" id="PF10613">
    <property type="entry name" value="Lig_chan-Glu_bd"/>
    <property type="match status" value="1"/>
</dbReference>
<evidence type="ECO:0000256" key="1">
    <source>
        <dbReference type="ARBA" id="ARBA00004141"/>
    </source>
</evidence>
<gene>
    <name evidence="13" type="ORF">MIMGU_mgv1a026193mg</name>
</gene>
<comment type="subcellular location">
    <subcellularLocation>
        <location evidence="1">Membrane</location>
        <topology evidence="1">Multi-pass membrane protein</topology>
    </subcellularLocation>
</comment>
<evidence type="ECO:0000256" key="4">
    <source>
        <dbReference type="ARBA" id="ARBA00022989"/>
    </source>
</evidence>
<dbReference type="InterPro" id="IPR015683">
    <property type="entry name" value="Ionotropic_Glu_rcpt"/>
</dbReference>
<dbReference type="Gene3D" id="3.40.50.2300">
    <property type="match status" value="2"/>
</dbReference>
<dbReference type="InterPro" id="IPR001320">
    <property type="entry name" value="Iontro_rcpt_C"/>
</dbReference>
<dbReference type="Gene3D" id="1.10.287.70">
    <property type="match status" value="1"/>
</dbReference>
<organism evidence="13 14">
    <name type="scientific">Erythranthe guttata</name>
    <name type="common">Yellow monkey flower</name>
    <name type="synonym">Mimulus guttatus</name>
    <dbReference type="NCBI Taxonomy" id="4155"/>
    <lineage>
        <taxon>Eukaryota</taxon>
        <taxon>Viridiplantae</taxon>
        <taxon>Streptophyta</taxon>
        <taxon>Embryophyta</taxon>
        <taxon>Tracheophyta</taxon>
        <taxon>Spermatophyta</taxon>
        <taxon>Magnoliopsida</taxon>
        <taxon>eudicotyledons</taxon>
        <taxon>Gunneridae</taxon>
        <taxon>Pentapetalae</taxon>
        <taxon>asterids</taxon>
        <taxon>lamiids</taxon>
        <taxon>Lamiales</taxon>
        <taxon>Phrymaceae</taxon>
        <taxon>Erythranthe</taxon>
    </lineage>
</organism>
<evidence type="ECO:0000256" key="10">
    <source>
        <dbReference type="ARBA" id="ARBA00023303"/>
    </source>
</evidence>
<dbReference type="eggNOG" id="KOG1052">
    <property type="taxonomic scope" value="Eukaryota"/>
</dbReference>
<keyword evidence="4 11" id="KW-1133">Transmembrane helix</keyword>
<dbReference type="Pfam" id="PF00060">
    <property type="entry name" value="Lig_chan"/>
    <property type="match status" value="1"/>
</dbReference>
<feature type="transmembrane region" description="Helical" evidence="11">
    <location>
        <begin position="389"/>
        <end position="407"/>
    </location>
</feature>
<evidence type="ECO:0000256" key="9">
    <source>
        <dbReference type="ARBA" id="ARBA00023286"/>
    </source>
</evidence>
<dbReference type="FunFam" id="3.40.190.10:FF:000103">
    <property type="entry name" value="Glutamate receptor"/>
    <property type="match status" value="1"/>
</dbReference>
<evidence type="ECO:0000256" key="5">
    <source>
        <dbReference type="ARBA" id="ARBA00023065"/>
    </source>
</evidence>
<dbReference type="PANTHER" id="PTHR18966">
    <property type="entry name" value="IONOTROPIC GLUTAMATE RECEPTOR"/>
    <property type="match status" value="1"/>
</dbReference>
<dbReference type="GO" id="GO:0015276">
    <property type="term" value="F:ligand-gated monoatomic ion channel activity"/>
    <property type="evidence" value="ECO:0000318"/>
    <property type="project" value="GO_Central"/>
</dbReference>
<dbReference type="EMBL" id="KI632223">
    <property type="protein sequence ID" value="EYU21234.1"/>
    <property type="molecule type" value="Genomic_DNA"/>
</dbReference>
<dbReference type="SUPFAM" id="SSF53822">
    <property type="entry name" value="Periplasmic binding protein-like I"/>
    <property type="match status" value="1"/>
</dbReference>
<dbReference type="SUPFAM" id="SSF53850">
    <property type="entry name" value="Periplasmic binding protein-like II"/>
    <property type="match status" value="1"/>
</dbReference>
<feature type="transmembrane region" description="Helical" evidence="11">
    <location>
        <begin position="443"/>
        <end position="463"/>
    </location>
</feature>
<dbReference type="AlphaFoldDB" id="A0A022Q0B3"/>
<dbReference type="Pfam" id="PF01094">
    <property type="entry name" value="ANF_receptor"/>
    <property type="match status" value="2"/>
</dbReference>
<evidence type="ECO:0000313" key="13">
    <source>
        <dbReference type="EMBL" id="EYU21234.1"/>
    </source>
</evidence>
<dbReference type="InterPro" id="IPR019594">
    <property type="entry name" value="Glu/Gly-bd"/>
</dbReference>